<dbReference type="Proteomes" id="UP001149090">
    <property type="component" value="Unassembled WGS sequence"/>
</dbReference>
<gene>
    <name evidence="1" type="ORF">M0811_14445</name>
</gene>
<reference evidence="1" key="1">
    <citation type="submission" date="2022-10" db="EMBL/GenBank/DDBJ databases">
        <title>Novel sulphate-reducing endosymbionts in the free-living metamonad Anaeramoeba.</title>
        <authorList>
            <person name="Jerlstrom-Hultqvist J."/>
            <person name="Cepicka I."/>
            <person name="Gallot-Lavallee L."/>
            <person name="Salas-Leiva D."/>
            <person name="Curtis B.A."/>
            <person name="Zahonova K."/>
            <person name="Pipaliya S."/>
            <person name="Dacks J."/>
            <person name="Roger A.J."/>
        </authorList>
    </citation>
    <scope>NUCLEOTIDE SEQUENCE</scope>
    <source>
        <strain evidence="1">BMAN</strain>
    </source>
</reference>
<keyword evidence="2" id="KW-1185">Reference proteome</keyword>
<protein>
    <submittedName>
        <fullName evidence="1">Tset complex member tstd</fullName>
    </submittedName>
</protein>
<sequence>MLFQILFTNFKGFVIYEKNYDPNELENLKWNKLLYETTQPFWENLKEGNEEVFQFNDKVTILMKVGNVLIFLTGKEDYTEIFCSFFFKNQNQNQKENFKF</sequence>
<evidence type="ECO:0000313" key="1">
    <source>
        <dbReference type="EMBL" id="KAJ5079529.1"/>
    </source>
</evidence>
<proteinExistence type="predicted"/>
<organism evidence="1 2">
    <name type="scientific">Anaeramoeba ignava</name>
    <name type="common">Anaerobic marine amoeba</name>
    <dbReference type="NCBI Taxonomy" id="1746090"/>
    <lineage>
        <taxon>Eukaryota</taxon>
        <taxon>Metamonada</taxon>
        <taxon>Anaeramoebidae</taxon>
        <taxon>Anaeramoeba</taxon>
    </lineage>
</organism>
<name>A0A9Q0RI85_ANAIG</name>
<evidence type="ECO:0000313" key="2">
    <source>
        <dbReference type="Proteomes" id="UP001149090"/>
    </source>
</evidence>
<dbReference type="AlphaFoldDB" id="A0A9Q0RI85"/>
<accession>A0A9Q0RI85</accession>
<comment type="caution">
    <text evidence="1">The sequence shown here is derived from an EMBL/GenBank/DDBJ whole genome shotgun (WGS) entry which is preliminary data.</text>
</comment>
<dbReference type="OrthoDB" id="10249988at2759"/>
<dbReference type="EMBL" id="JAPDFW010000028">
    <property type="protein sequence ID" value="KAJ5079529.1"/>
    <property type="molecule type" value="Genomic_DNA"/>
</dbReference>